<feature type="region of interest" description="Disordered" evidence="4">
    <location>
        <begin position="199"/>
        <end position="227"/>
    </location>
</feature>
<dbReference type="EMBL" id="JAIWQS010000006">
    <property type="protein sequence ID" value="KAJ8762143.1"/>
    <property type="molecule type" value="Genomic_DNA"/>
</dbReference>
<keyword evidence="2" id="KW-0547">Nucleotide-binding</keyword>
<dbReference type="PANTHER" id="PTHR47989:SF14">
    <property type="entry name" value="INACTIVE PROTEIN KINASE SELMODRAFT_444075"/>
    <property type="match status" value="1"/>
</dbReference>
<evidence type="ECO:0000256" key="3">
    <source>
        <dbReference type="ARBA" id="ARBA00022840"/>
    </source>
</evidence>
<feature type="compositionally biased region" description="Low complexity" evidence="4">
    <location>
        <begin position="215"/>
        <end position="227"/>
    </location>
</feature>
<evidence type="ECO:0000313" key="6">
    <source>
        <dbReference type="EMBL" id="KAJ8762143.1"/>
    </source>
</evidence>
<feature type="region of interest" description="Disordered" evidence="4">
    <location>
        <begin position="248"/>
        <end position="267"/>
    </location>
</feature>
<name>A0AAV8T7J0_9ROSI</name>
<dbReference type="FunFam" id="3.30.200.20:FF:000162">
    <property type="entry name" value="Adenine nucleotide alpha hydrolase-like domain kinase"/>
    <property type="match status" value="1"/>
</dbReference>
<gene>
    <name evidence="6" type="ORF">K2173_007294</name>
</gene>
<evidence type="ECO:0000256" key="4">
    <source>
        <dbReference type="SAM" id="MobiDB-lite"/>
    </source>
</evidence>
<keyword evidence="1" id="KW-0723">Serine/threonine-protein kinase</keyword>
<comment type="caution">
    <text evidence="6">The sequence shown here is derived from an EMBL/GenBank/DDBJ whole genome shotgun (WGS) entry which is preliminary data.</text>
</comment>
<dbReference type="GO" id="GO:0004674">
    <property type="term" value="F:protein serine/threonine kinase activity"/>
    <property type="evidence" value="ECO:0007669"/>
    <property type="project" value="UniProtKB-KW"/>
</dbReference>
<dbReference type="InterPro" id="IPR008266">
    <property type="entry name" value="Tyr_kinase_AS"/>
</dbReference>
<evidence type="ECO:0000256" key="2">
    <source>
        <dbReference type="ARBA" id="ARBA00022741"/>
    </source>
</evidence>
<keyword evidence="7" id="KW-1185">Reference proteome</keyword>
<dbReference type="InterPro" id="IPR000719">
    <property type="entry name" value="Prot_kinase_dom"/>
</dbReference>
<dbReference type="PROSITE" id="PS50011">
    <property type="entry name" value="PROTEIN_KINASE_DOM"/>
    <property type="match status" value="1"/>
</dbReference>
<dbReference type="SUPFAM" id="SSF56112">
    <property type="entry name" value="Protein kinase-like (PK-like)"/>
    <property type="match status" value="1"/>
</dbReference>
<reference evidence="6 7" key="1">
    <citation type="submission" date="2021-09" db="EMBL/GenBank/DDBJ databases">
        <title>Genomic insights and catalytic innovation underlie evolution of tropane alkaloids biosynthesis.</title>
        <authorList>
            <person name="Wang Y.-J."/>
            <person name="Tian T."/>
            <person name="Huang J.-P."/>
            <person name="Huang S.-X."/>
        </authorList>
    </citation>
    <scope>NUCLEOTIDE SEQUENCE [LARGE SCALE GENOMIC DNA]</scope>
    <source>
        <strain evidence="6">KIB-2018</strain>
        <tissue evidence="6">Leaf</tissue>
    </source>
</reference>
<dbReference type="Gene3D" id="1.10.510.10">
    <property type="entry name" value="Transferase(Phosphotransferase) domain 1"/>
    <property type="match status" value="1"/>
</dbReference>
<dbReference type="AlphaFoldDB" id="A0AAV8T7J0"/>
<dbReference type="InterPro" id="IPR001245">
    <property type="entry name" value="Ser-Thr/Tyr_kinase_cat_dom"/>
</dbReference>
<dbReference type="Gene3D" id="3.40.50.12370">
    <property type="match status" value="1"/>
</dbReference>
<sequence>MFPPRIGDNIRQRADQAVADKVLVAVKAEKVISNTALAWALTHIVHPGDCITLLAVFSEERSGKRFWGFPRLAGDCTMGQRERLPDPVCEISESCSRMVLQFHNQIEVGVRVKVVSGTTGSAVAVEAKRNRANWVVVDKKLKQELKHCLEELHCNIMVMKGSQPKILRLNLGCSDEVQTPYYSAAPSPEKDINMIKEHRMKHSTPVSSPEEPGYSSSRSFGSSLSSSDSPLPLILVYDQNPLFEGANKGKYSLGKDGSDSEYEGPRTTLDSERASLISSATNAVMSSANNQKSVFWIAQNHIVDKKTPLSKKHRNNDEARFTTSRTLLDKFMQYDQDSKAGLDPNESSDKIGTVSSGIRTTVSISRTNSTPPPLCTICQHKAPAFGKPPREFTYEELKDATDGFSDAKFLAKGGFGNVYKGMLRDGQVVAVKLLKSGGSQADAEFCREVRVLSCAQHRNVVLLIGFCIAGKKRILVYEYICNGSLDFHLHGIKRGCLDWPSRMRIAVGAARGLRYLHEDCRVGCLVHRDMRPNNILVTHDFEPLVADFGLVRWKSEWNISTEYRVIGTSEYLAPEYVDGGIITEKFDVYAFGVVLLELMTGRRINELQLYKEQHFLSERFHTLARLEPSHALSDLYQLLDPCLLSKPLQEYAYQIQAMSQATVLCLCRDPESRPPMSKVLRILEGGNLVPLGLDLNSVGNRSGHLRGLSSQKQSQPRRSHSRNLSH</sequence>
<keyword evidence="1" id="KW-0418">Kinase</keyword>
<dbReference type="PROSITE" id="PS00109">
    <property type="entry name" value="PROTEIN_KINASE_TYR"/>
    <property type="match status" value="1"/>
</dbReference>
<organism evidence="6 7">
    <name type="scientific">Erythroxylum novogranatense</name>
    <dbReference type="NCBI Taxonomy" id="1862640"/>
    <lineage>
        <taxon>Eukaryota</taxon>
        <taxon>Viridiplantae</taxon>
        <taxon>Streptophyta</taxon>
        <taxon>Embryophyta</taxon>
        <taxon>Tracheophyta</taxon>
        <taxon>Spermatophyta</taxon>
        <taxon>Magnoliopsida</taxon>
        <taxon>eudicotyledons</taxon>
        <taxon>Gunneridae</taxon>
        <taxon>Pentapetalae</taxon>
        <taxon>rosids</taxon>
        <taxon>fabids</taxon>
        <taxon>Malpighiales</taxon>
        <taxon>Erythroxylaceae</taxon>
        <taxon>Erythroxylum</taxon>
    </lineage>
</organism>
<dbReference type="PANTHER" id="PTHR47989">
    <property type="entry name" value="OS01G0750732 PROTEIN"/>
    <property type="match status" value="1"/>
</dbReference>
<evidence type="ECO:0000256" key="1">
    <source>
        <dbReference type="ARBA" id="ARBA00022527"/>
    </source>
</evidence>
<dbReference type="Proteomes" id="UP001159364">
    <property type="component" value="Linkage Group LG06"/>
</dbReference>
<evidence type="ECO:0000313" key="7">
    <source>
        <dbReference type="Proteomes" id="UP001159364"/>
    </source>
</evidence>
<protein>
    <recommendedName>
        <fullName evidence="5">Protein kinase domain-containing protein</fullName>
    </recommendedName>
</protein>
<proteinExistence type="predicted"/>
<feature type="region of interest" description="Disordered" evidence="4">
    <location>
        <begin position="702"/>
        <end position="726"/>
    </location>
</feature>
<dbReference type="GO" id="GO:0005524">
    <property type="term" value="F:ATP binding"/>
    <property type="evidence" value="ECO:0007669"/>
    <property type="project" value="UniProtKB-KW"/>
</dbReference>
<feature type="domain" description="Protein kinase" evidence="5">
    <location>
        <begin position="404"/>
        <end position="689"/>
    </location>
</feature>
<dbReference type="InterPro" id="IPR011009">
    <property type="entry name" value="Kinase-like_dom_sf"/>
</dbReference>
<evidence type="ECO:0000259" key="5">
    <source>
        <dbReference type="PROSITE" id="PS50011"/>
    </source>
</evidence>
<dbReference type="Gene3D" id="3.30.200.20">
    <property type="entry name" value="Phosphorylase Kinase, domain 1"/>
    <property type="match status" value="1"/>
</dbReference>
<feature type="compositionally biased region" description="Basic residues" evidence="4">
    <location>
        <begin position="715"/>
        <end position="726"/>
    </location>
</feature>
<keyword evidence="1" id="KW-0808">Transferase</keyword>
<accession>A0AAV8T7J0</accession>
<dbReference type="Pfam" id="PF07714">
    <property type="entry name" value="PK_Tyr_Ser-Thr"/>
    <property type="match status" value="1"/>
</dbReference>
<keyword evidence="3" id="KW-0067">ATP-binding</keyword>
<dbReference type="CDD" id="cd00293">
    <property type="entry name" value="USP-like"/>
    <property type="match status" value="1"/>
</dbReference>